<dbReference type="Gene3D" id="3.40.50.300">
    <property type="entry name" value="P-loop containing nucleotide triphosphate hydrolases"/>
    <property type="match status" value="1"/>
</dbReference>
<keyword evidence="2" id="KW-1185">Reference proteome</keyword>
<evidence type="ECO:0000313" key="2">
    <source>
        <dbReference type="Proteomes" id="UP000308267"/>
    </source>
</evidence>
<dbReference type="AlphaFoldDB" id="A0A4S2M7Z4"/>
<protein>
    <submittedName>
        <fullName evidence="1">Uncharacterized protein</fullName>
    </submittedName>
</protein>
<dbReference type="Pfam" id="PF13238">
    <property type="entry name" value="AAA_18"/>
    <property type="match status" value="1"/>
</dbReference>
<proteinExistence type="predicted"/>
<reference evidence="1 2" key="1">
    <citation type="journal article" date="2019" name="BMC Genomics">
        <title>New insights from Opisthorchis felineus genome: update on genomics of the epidemiologically important liver flukes.</title>
        <authorList>
            <person name="Ershov N.I."/>
            <person name="Mordvinov V.A."/>
            <person name="Prokhortchouk E.B."/>
            <person name="Pakharukova M.Y."/>
            <person name="Gunbin K.V."/>
            <person name="Ustyantsev K."/>
            <person name="Genaev M.A."/>
            <person name="Blinov A.G."/>
            <person name="Mazur A."/>
            <person name="Boulygina E."/>
            <person name="Tsygankova S."/>
            <person name="Khrameeva E."/>
            <person name="Chekanov N."/>
            <person name="Fan G."/>
            <person name="Xiao A."/>
            <person name="Zhang H."/>
            <person name="Xu X."/>
            <person name="Yang H."/>
            <person name="Solovyev V."/>
            <person name="Lee S.M."/>
            <person name="Liu X."/>
            <person name="Afonnikov D.A."/>
            <person name="Skryabin K.G."/>
        </authorList>
    </citation>
    <scope>NUCLEOTIDE SEQUENCE [LARGE SCALE GENOMIC DNA]</scope>
    <source>
        <strain evidence="1">AK-0245</strain>
        <tissue evidence="1">Whole organism</tissue>
    </source>
</reference>
<accession>A0A4S2M7Z4</accession>
<gene>
    <name evidence="1" type="ORF">CRM22_002088</name>
</gene>
<dbReference type="SUPFAM" id="SSF52540">
    <property type="entry name" value="P-loop containing nucleoside triphosphate hydrolases"/>
    <property type="match status" value="1"/>
</dbReference>
<dbReference type="InterPro" id="IPR027417">
    <property type="entry name" value="P-loop_NTPase"/>
</dbReference>
<dbReference type="OrthoDB" id="10041966at2759"/>
<dbReference type="EMBL" id="SJOL01003686">
    <property type="protein sequence ID" value="TGZ72426.1"/>
    <property type="molecule type" value="Genomic_DNA"/>
</dbReference>
<dbReference type="PANTHER" id="PTHR10285">
    <property type="entry name" value="URIDINE KINASE"/>
    <property type="match status" value="1"/>
</dbReference>
<sequence>NSSPLTPRIIGIGGASCAGKSRLCGTLVEHLTSKGMEVKVISMDDYYWRVEDPHHVRNPETGFPNFDCYSAVDWESLIEDVRQWSSHKPAVVRPSRPNRCLFVEGIFVLECETLFQMFDVSIFLKLNYETMLERRLLREYDPPDPPNYFKDYVWPAYCKSLKSVSSKAGCTIYVECRGLSFEDMFRRVLGCIYDKLGICD</sequence>
<name>A0A4S2M7Z4_OPIFE</name>
<organism evidence="1 2">
    <name type="scientific">Opisthorchis felineus</name>
    <dbReference type="NCBI Taxonomy" id="147828"/>
    <lineage>
        <taxon>Eukaryota</taxon>
        <taxon>Metazoa</taxon>
        <taxon>Spiralia</taxon>
        <taxon>Lophotrochozoa</taxon>
        <taxon>Platyhelminthes</taxon>
        <taxon>Trematoda</taxon>
        <taxon>Digenea</taxon>
        <taxon>Opisthorchiida</taxon>
        <taxon>Opisthorchiata</taxon>
        <taxon>Opisthorchiidae</taxon>
        <taxon>Opisthorchis</taxon>
    </lineage>
</organism>
<feature type="non-terminal residue" evidence="1">
    <location>
        <position position="1"/>
    </location>
</feature>
<evidence type="ECO:0000313" key="1">
    <source>
        <dbReference type="EMBL" id="TGZ72426.1"/>
    </source>
</evidence>
<dbReference type="STRING" id="147828.A0A4S2M7Z4"/>
<dbReference type="Proteomes" id="UP000308267">
    <property type="component" value="Unassembled WGS sequence"/>
</dbReference>
<comment type="caution">
    <text evidence="1">The sequence shown here is derived from an EMBL/GenBank/DDBJ whole genome shotgun (WGS) entry which is preliminary data.</text>
</comment>